<dbReference type="PANTHER" id="PTHR31909">
    <property type="entry name" value="CHROMOSOME 20 ORF85 FAMILY MEMBER"/>
    <property type="match status" value="1"/>
</dbReference>
<dbReference type="EMBL" id="JBJQND010000006">
    <property type="protein sequence ID" value="KAL3875019.1"/>
    <property type="molecule type" value="Genomic_DNA"/>
</dbReference>
<dbReference type="Pfam" id="PF14945">
    <property type="entry name" value="LLC1"/>
    <property type="match status" value="1"/>
</dbReference>
<dbReference type="InterPro" id="IPR020339">
    <property type="entry name" value="C20orf85-like"/>
</dbReference>
<accession>A0ABD3WM28</accession>
<proteinExistence type="predicted"/>
<reference evidence="1 2" key="1">
    <citation type="submission" date="2024-11" db="EMBL/GenBank/DDBJ databases">
        <title>Chromosome-level genome assembly of the freshwater bivalve Anodonta woodiana.</title>
        <authorList>
            <person name="Chen X."/>
        </authorList>
    </citation>
    <scope>NUCLEOTIDE SEQUENCE [LARGE SCALE GENOMIC DNA]</scope>
    <source>
        <strain evidence="1">MN2024</strain>
        <tissue evidence="1">Gills</tissue>
    </source>
</reference>
<sequence>MVVEGAGESKRMSKKMNFVQNDEIWKDHVRHEILSERLRWPNSWGYLVREYQKLNCDLEGKPYPPSRPTSSKHGNLRPTMVKLPAIQTNPQHLNRRVSTYPKTTTQEIGWKSKTGDKRLEIYGRYGPKGRGWVGILRLLHWPNGSQV</sequence>
<protein>
    <submittedName>
        <fullName evidence="1">Uncharacterized protein</fullName>
    </submittedName>
</protein>
<evidence type="ECO:0000313" key="1">
    <source>
        <dbReference type="EMBL" id="KAL3875019.1"/>
    </source>
</evidence>
<dbReference type="PANTHER" id="PTHR31909:SF3">
    <property type="entry name" value="SIMILAR TO PROTEIN C20ORF85 HOMOLOG"/>
    <property type="match status" value="1"/>
</dbReference>
<dbReference type="Proteomes" id="UP001634394">
    <property type="component" value="Unassembled WGS sequence"/>
</dbReference>
<name>A0ABD3WM28_SINWO</name>
<keyword evidence="2" id="KW-1185">Reference proteome</keyword>
<evidence type="ECO:0000313" key="2">
    <source>
        <dbReference type="Proteomes" id="UP001634394"/>
    </source>
</evidence>
<gene>
    <name evidence="1" type="ORF">ACJMK2_037961</name>
</gene>
<dbReference type="AlphaFoldDB" id="A0ABD3WM28"/>
<organism evidence="1 2">
    <name type="scientific">Sinanodonta woodiana</name>
    <name type="common">Chinese pond mussel</name>
    <name type="synonym">Anodonta woodiana</name>
    <dbReference type="NCBI Taxonomy" id="1069815"/>
    <lineage>
        <taxon>Eukaryota</taxon>
        <taxon>Metazoa</taxon>
        <taxon>Spiralia</taxon>
        <taxon>Lophotrochozoa</taxon>
        <taxon>Mollusca</taxon>
        <taxon>Bivalvia</taxon>
        <taxon>Autobranchia</taxon>
        <taxon>Heteroconchia</taxon>
        <taxon>Palaeoheterodonta</taxon>
        <taxon>Unionida</taxon>
        <taxon>Unionoidea</taxon>
        <taxon>Unionidae</taxon>
        <taxon>Unioninae</taxon>
        <taxon>Sinanodonta</taxon>
    </lineage>
</organism>
<comment type="caution">
    <text evidence="1">The sequence shown here is derived from an EMBL/GenBank/DDBJ whole genome shotgun (WGS) entry which is preliminary data.</text>
</comment>